<organism evidence="1 2">
    <name type="scientific">Acrobeloides nanus</name>
    <dbReference type="NCBI Taxonomy" id="290746"/>
    <lineage>
        <taxon>Eukaryota</taxon>
        <taxon>Metazoa</taxon>
        <taxon>Ecdysozoa</taxon>
        <taxon>Nematoda</taxon>
        <taxon>Chromadorea</taxon>
        <taxon>Rhabditida</taxon>
        <taxon>Tylenchina</taxon>
        <taxon>Cephalobomorpha</taxon>
        <taxon>Cephaloboidea</taxon>
        <taxon>Cephalobidae</taxon>
        <taxon>Acrobeloides</taxon>
    </lineage>
</organism>
<proteinExistence type="predicted"/>
<evidence type="ECO:0000313" key="2">
    <source>
        <dbReference type="WBParaSite" id="ACRNAN_scaffold5969.g17619.t1"/>
    </source>
</evidence>
<evidence type="ECO:0000313" key="1">
    <source>
        <dbReference type="Proteomes" id="UP000887540"/>
    </source>
</evidence>
<sequence length="172" mass="19859">MVELYQHWTDQAFSGLFAAVASKRLRNAPKDVKEQVSQCSKNAKTVIAHAKCVSKLIDGKLAQEKDVRRAPIRNKKTKNKKVLPSASEYQAFVQEPSLNVYRPNKKLSSFKFLSAKKHKIQKSDRFSPSKIKFPGQNIHKQNQNTQASRIRYRAINDEYHKIRRIANARHED</sequence>
<keyword evidence="1" id="KW-1185">Reference proteome</keyword>
<reference evidence="2" key="1">
    <citation type="submission" date="2022-11" db="UniProtKB">
        <authorList>
            <consortium name="WormBaseParasite"/>
        </authorList>
    </citation>
    <scope>IDENTIFICATION</scope>
</reference>
<dbReference type="Proteomes" id="UP000887540">
    <property type="component" value="Unplaced"/>
</dbReference>
<dbReference type="AlphaFoldDB" id="A0A914E7M5"/>
<accession>A0A914E7M5</accession>
<name>A0A914E7M5_9BILA</name>
<dbReference type="WBParaSite" id="ACRNAN_scaffold5969.g17619.t1">
    <property type="protein sequence ID" value="ACRNAN_scaffold5969.g17619.t1"/>
    <property type="gene ID" value="ACRNAN_scaffold5969.g17619"/>
</dbReference>
<protein>
    <submittedName>
        <fullName evidence="2">Uncharacterized protein</fullName>
    </submittedName>
</protein>